<dbReference type="GO" id="GO:0071253">
    <property type="term" value="F:connexin binding"/>
    <property type="evidence" value="ECO:0007669"/>
    <property type="project" value="InterPro"/>
</dbReference>
<dbReference type="Pfam" id="PF22883">
    <property type="entry name" value="Consortin_N"/>
    <property type="match status" value="1"/>
</dbReference>
<gene>
    <name evidence="5" type="ORF">AALO_G00113710</name>
</gene>
<keyword evidence="6" id="KW-1185">Reference proteome</keyword>
<feature type="domain" description="Consortin N-terminal" evidence="4">
    <location>
        <begin position="120"/>
        <end position="171"/>
    </location>
</feature>
<keyword evidence="2" id="KW-0812">Transmembrane</keyword>
<feature type="compositionally biased region" description="Low complexity" evidence="1">
    <location>
        <begin position="90"/>
        <end position="109"/>
    </location>
</feature>
<comment type="caution">
    <text evidence="5">The sequence shown here is derived from an EMBL/GenBank/DDBJ whole genome shotgun (WGS) entry which is preliminary data.</text>
</comment>
<keyword evidence="2" id="KW-1133">Transmembrane helix</keyword>
<feature type="transmembrane region" description="Helical" evidence="2">
    <location>
        <begin position="372"/>
        <end position="395"/>
    </location>
</feature>
<dbReference type="Proteomes" id="UP000823561">
    <property type="component" value="Chromosome 8"/>
</dbReference>
<evidence type="ECO:0008006" key="7">
    <source>
        <dbReference type="Google" id="ProtNLM"/>
    </source>
</evidence>
<evidence type="ECO:0000313" key="5">
    <source>
        <dbReference type="EMBL" id="KAG5277117.1"/>
    </source>
</evidence>
<keyword evidence="2" id="KW-0472">Membrane</keyword>
<evidence type="ECO:0000313" key="6">
    <source>
        <dbReference type="Proteomes" id="UP000823561"/>
    </source>
</evidence>
<dbReference type="Pfam" id="PF15281">
    <property type="entry name" value="Consortin_C"/>
    <property type="match status" value="1"/>
</dbReference>
<feature type="compositionally biased region" description="Polar residues" evidence="1">
    <location>
        <begin position="34"/>
        <end position="44"/>
    </location>
</feature>
<dbReference type="InterPro" id="IPR054132">
    <property type="entry name" value="Consortin_N"/>
</dbReference>
<evidence type="ECO:0000256" key="1">
    <source>
        <dbReference type="SAM" id="MobiDB-lite"/>
    </source>
</evidence>
<protein>
    <recommendedName>
        <fullName evidence="7">Consortin C-terminal domain-containing protein</fullName>
    </recommendedName>
</protein>
<feature type="region of interest" description="Disordered" evidence="1">
    <location>
        <begin position="1"/>
        <end position="109"/>
    </location>
</feature>
<dbReference type="PANTHER" id="PTHR28581:SF1">
    <property type="entry name" value="CONSORTIN"/>
    <property type="match status" value="1"/>
</dbReference>
<dbReference type="GO" id="GO:0005886">
    <property type="term" value="C:plasma membrane"/>
    <property type="evidence" value="ECO:0007669"/>
    <property type="project" value="TreeGrafter"/>
</dbReference>
<dbReference type="InterPro" id="IPR028129">
    <property type="entry name" value="Consortin_C"/>
</dbReference>
<name>A0AAV6GUP9_9TELE</name>
<dbReference type="EMBL" id="JADWDJ010000008">
    <property type="protein sequence ID" value="KAG5277117.1"/>
    <property type="molecule type" value="Genomic_DNA"/>
</dbReference>
<evidence type="ECO:0000256" key="2">
    <source>
        <dbReference type="SAM" id="Phobius"/>
    </source>
</evidence>
<feature type="compositionally biased region" description="Polar residues" evidence="1">
    <location>
        <begin position="73"/>
        <end position="85"/>
    </location>
</feature>
<feature type="compositionally biased region" description="Acidic residues" evidence="1">
    <location>
        <begin position="265"/>
        <end position="292"/>
    </location>
</feature>
<reference evidence="5" key="1">
    <citation type="submission" date="2020-10" db="EMBL/GenBank/DDBJ databases">
        <title>Chromosome-scale genome assembly of the Allis shad, Alosa alosa.</title>
        <authorList>
            <person name="Margot Z."/>
            <person name="Christophe K."/>
            <person name="Cabau C."/>
            <person name="Louis A."/>
            <person name="Berthelot C."/>
            <person name="Parey E."/>
            <person name="Roest Crollius H."/>
            <person name="Montfort J."/>
            <person name="Robinson-Rechavi M."/>
            <person name="Bucao C."/>
            <person name="Bouchez O."/>
            <person name="Gislard M."/>
            <person name="Lluch J."/>
            <person name="Milhes M."/>
            <person name="Lampietro C."/>
            <person name="Lopez Roques C."/>
            <person name="Donnadieu C."/>
            <person name="Braasch I."/>
            <person name="Desvignes T."/>
            <person name="Postlethwait J."/>
            <person name="Bobe J."/>
            <person name="Guiguen Y."/>
        </authorList>
    </citation>
    <scope>NUCLEOTIDE SEQUENCE</scope>
    <source>
        <strain evidence="5">M-15738</strain>
        <tissue evidence="5">Blood</tissue>
    </source>
</reference>
<proteinExistence type="predicted"/>
<evidence type="ECO:0000259" key="3">
    <source>
        <dbReference type="Pfam" id="PF15281"/>
    </source>
</evidence>
<dbReference type="GO" id="GO:0042998">
    <property type="term" value="P:positive regulation of Golgi to plasma membrane protein transport"/>
    <property type="evidence" value="ECO:0007669"/>
    <property type="project" value="InterPro"/>
</dbReference>
<dbReference type="AlphaFoldDB" id="A0AAV6GUP9"/>
<feature type="compositionally biased region" description="Basic and acidic residues" evidence="1">
    <location>
        <begin position="7"/>
        <end position="21"/>
    </location>
</feature>
<dbReference type="PANTHER" id="PTHR28581">
    <property type="entry name" value="CONSORTIN"/>
    <property type="match status" value="1"/>
</dbReference>
<accession>A0AAV6GUP9</accession>
<sequence>MSDPSDDLMRPRDGDETHAPKSVDAMATPPLSGSDENQNQVTEQQKQHWESSCRDHQLTTSNSSQSGGSPQSANMMTNTTGVSPHSDNHGPGPSSSSTCGPPGPSPALLASLRSLGEHRDHTLLPQSLHQIAEAYFLDEDYRWAVHFLQLEQLYHQRLLSNLAALQEQWESQWKAGGTLPRADASPLADCPREESERMDSLRHICRTHERPTLCMEKHMVDQSRTDSLGPCERYGGVQETVSCLENQHKRATPDNSPHPTREQQEEGEEEQEEDEDEDLWEEQEDEEEEGVEELQMGAGEARSKGLRPMEDLAKCIQVEEMSPTNGLVSILKRRVSEEGEPSPPESSPRRTARRKVRFSEPSEDDSSADSCLILVVLCLVTVVISIGGTALYCLLGNASTAVCTDFSQNMDVYWGPVRSGVGWLTHWLFPIS</sequence>
<evidence type="ECO:0000259" key="4">
    <source>
        <dbReference type="Pfam" id="PF22883"/>
    </source>
</evidence>
<feature type="region of interest" description="Disordered" evidence="1">
    <location>
        <begin position="247"/>
        <end position="306"/>
    </location>
</feature>
<organism evidence="5 6">
    <name type="scientific">Alosa alosa</name>
    <name type="common">allis shad</name>
    <dbReference type="NCBI Taxonomy" id="278164"/>
    <lineage>
        <taxon>Eukaryota</taxon>
        <taxon>Metazoa</taxon>
        <taxon>Chordata</taxon>
        <taxon>Craniata</taxon>
        <taxon>Vertebrata</taxon>
        <taxon>Euteleostomi</taxon>
        <taxon>Actinopterygii</taxon>
        <taxon>Neopterygii</taxon>
        <taxon>Teleostei</taxon>
        <taxon>Clupei</taxon>
        <taxon>Clupeiformes</taxon>
        <taxon>Clupeoidei</taxon>
        <taxon>Clupeidae</taxon>
        <taxon>Alosa</taxon>
    </lineage>
</organism>
<dbReference type="InterPro" id="IPR042318">
    <property type="entry name" value="Consortin"/>
</dbReference>
<feature type="region of interest" description="Disordered" evidence="1">
    <location>
        <begin position="333"/>
        <end position="366"/>
    </location>
</feature>
<dbReference type="GO" id="GO:0005802">
    <property type="term" value="C:trans-Golgi network"/>
    <property type="evidence" value="ECO:0007669"/>
    <property type="project" value="InterPro"/>
</dbReference>
<feature type="compositionally biased region" description="Low complexity" evidence="1">
    <location>
        <begin position="61"/>
        <end position="72"/>
    </location>
</feature>
<feature type="compositionally biased region" description="Basic and acidic residues" evidence="1">
    <location>
        <begin position="45"/>
        <end position="57"/>
    </location>
</feature>
<dbReference type="GO" id="GO:0030133">
    <property type="term" value="C:transport vesicle"/>
    <property type="evidence" value="ECO:0007669"/>
    <property type="project" value="TreeGrafter"/>
</dbReference>
<feature type="domain" description="Consortin C-terminal" evidence="3">
    <location>
        <begin position="320"/>
        <end position="428"/>
    </location>
</feature>